<feature type="transmembrane region" description="Helical" evidence="1">
    <location>
        <begin position="86"/>
        <end position="108"/>
    </location>
</feature>
<organism evidence="2 3">
    <name type="scientific">Canavalia gladiata</name>
    <name type="common">Sword bean</name>
    <name type="synonym">Dolichos gladiatus</name>
    <dbReference type="NCBI Taxonomy" id="3824"/>
    <lineage>
        <taxon>Eukaryota</taxon>
        <taxon>Viridiplantae</taxon>
        <taxon>Streptophyta</taxon>
        <taxon>Embryophyta</taxon>
        <taxon>Tracheophyta</taxon>
        <taxon>Spermatophyta</taxon>
        <taxon>Magnoliopsida</taxon>
        <taxon>eudicotyledons</taxon>
        <taxon>Gunneridae</taxon>
        <taxon>Pentapetalae</taxon>
        <taxon>rosids</taxon>
        <taxon>fabids</taxon>
        <taxon>Fabales</taxon>
        <taxon>Fabaceae</taxon>
        <taxon>Papilionoideae</taxon>
        <taxon>50 kb inversion clade</taxon>
        <taxon>NPAAA clade</taxon>
        <taxon>indigoferoid/millettioid clade</taxon>
        <taxon>Phaseoleae</taxon>
        <taxon>Canavalia</taxon>
    </lineage>
</organism>
<keyword evidence="1" id="KW-1133">Transmembrane helix</keyword>
<keyword evidence="1" id="KW-0472">Membrane</keyword>
<comment type="caution">
    <text evidence="2">The sequence shown here is derived from an EMBL/GenBank/DDBJ whole genome shotgun (WGS) entry which is preliminary data.</text>
</comment>
<protein>
    <submittedName>
        <fullName evidence="2">Uncharacterized protein</fullName>
    </submittedName>
</protein>
<sequence>MARDSVLTRVATGAAVGGAIGGAVGEIPLPLFPVWFRPFHPAKHGAVYGTYDAIRYKHQYCILVLLAQMISAILLIAPRTIPPVDLLYFCVIIFLELPLCLVEVPFVLPVAESITKPSFLG</sequence>
<keyword evidence="1" id="KW-0812">Transmembrane</keyword>
<dbReference type="EMBL" id="JAYMYQ010000006">
    <property type="protein sequence ID" value="KAK7323307.1"/>
    <property type="molecule type" value="Genomic_DNA"/>
</dbReference>
<gene>
    <name evidence="2" type="ORF">VNO77_26774</name>
</gene>
<dbReference type="Proteomes" id="UP001367508">
    <property type="component" value="Unassembled WGS sequence"/>
</dbReference>
<keyword evidence="3" id="KW-1185">Reference proteome</keyword>
<name>A0AAN9KTG7_CANGL</name>
<reference evidence="2 3" key="1">
    <citation type="submission" date="2024-01" db="EMBL/GenBank/DDBJ databases">
        <title>The genomes of 5 underutilized Papilionoideae crops provide insights into root nodulation and disease resistanc.</title>
        <authorList>
            <person name="Jiang F."/>
        </authorList>
    </citation>
    <scope>NUCLEOTIDE SEQUENCE [LARGE SCALE GENOMIC DNA]</scope>
    <source>
        <strain evidence="2">LVBAO_FW01</strain>
        <tissue evidence="2">Leaves</tissue>
    </source>
</reference>
<dbReference type="AlphaFoldDB" id="A0AAN9KTG7"/>
<evidence type="ECO:0000313" key="2">
    <source>
        <dbReference type="EMBL" id="KAK7323307.1"/>
    </source>
</evidence>
<accession>A0AAN9KTG7</accession>
<proteinExistence type="predicted"/>
<evidence type="ECO:0000256" key="1">
    <source>
        <dbReference type="SAM" id="Phobius"/>
    </source>
</evidence>
<feature type="transmembrane region" description="Helical" evidence="1">
    <location>
        <begin position="60"/>
        <end position="80"/>
    </location>
</feature>
<evidence type="ECO:0000313" key="3">
    <source>
        <dbReference type="Proteomes" id="UP001367508"/>
    </source>
</evidence>